<dbReference type="Proteomes" id="UP000291591">
    <property type="component" value="Unassembled WGS sequence"/>
</dbReference>
<dbReference type="AlphaFoldDB" id="A0A4Q7URW9"/>
<evidence type="ECO:0000313" key="2">
    <source>
        <dbReference type="Proteomes" id="UP000291591"/>
    </source>
</evidence>
<proteinExistence type="predicted"/>
<sequence>MATMLTWQSDDGVGLESARVLLNGGGFRAVGRMIRDVDGCVFTASYRLAVGDDGAVQRLVVDAASAEREKSLTINRSADGDWLVDDGSGNTRLSVGGALDVDLAFSPVFNTIPIRRLDLHREESQHTIPVAFVSLPDLTVELAEQTYRTVSAGAGGAPAVVGFSAGGFAAEITVDDDGLVLDYPGIARRAELATRA</sequence>
<dbReference type="Pfam" id="PF06475">
    <property type="entry name" value="Glycolipid_bind"/>
    <property type="match status" value="1"/>
</dbReference>
<protein>
    <recommendedName>
        <fullName evidence="3">Glycolipid-binding protein</fullName>
    </recommendedName>
</protein>
<keyword evidence="2" id="KW-1185">Reference proteome</keyword>
<dbReference type="EMBL" id="SHKL01000001">
    <property type="protein sequence ID" value="RZT83528.1"/>
    <property type="molecule type" value="Genomic_DNA"/>
</dbReference>
<reference evidence="1 2" key="1">
    <citation type="submission" date="2019-02" db="EMBL/GenBank/DDBJ databases">
        <title>Sequencing the genomes of 1000 actinobacteria strains.</title>
        <authorList>
            <person name="Klenk H.-P."/>
        </authorList>
    </citation>
    <scope>NUCLEOTIDE SEQUENCE [LARGE SCALE GENOMIC DNA]</scope>
    <source>
        <strain evidence="1 2">DSM 45779</strain>
    </source>
</reference>
<dbReference type="InterPro" id="IPR009467">
    <property type="entry name" value="Glycolipid-bd_prot_put"/>
</dbReference>
<dbReference type="OrthoDB" id="7347529at2"/>
<evidence type="ECO:0000313" key="1">
    <source>
        <dbReference type="EMBL" id="RZT83528.1"/>
    </source>
</evidence>
<evidence type="ECO:0008006" key="3">
    <source>
        <dbReference type="Google" id="ProtNLM"/>
    </source>
</evidence>
<dbReference type="SUPFAM" id="SSF159275">
    <property type="entry name" value="PA1994-like"/>
    <property type="match status" value="1"/>
</dbReference>
<gene>
    <name evidence="1" type="ORF">EV383_0333</name>
</gene>
<dbReference type="RefSeq" id="WP_130288268.1">
    <property type="nucleotide sequence ID" value="NZ_SHKL01000001.1"/>
</dbReference>
<comment type="caution">
    <text evidence="1">The sequence shown here is derived from an EMBL/GenBank/DDBJ whole genome shotgun (WGS) entry which is preliminary data.</text>
</comment>
<organism evidence="1 2">
    <name type="scientific">Pseudonocardia sediminis</name>
    <dbReference type="NCBI Taxonomy" id="1397368"/>
    <lineage>
        <taxon>Bacteria</taxon>
        <taxon>Bacillati</taxon>
        <taxon>Actinomycetota</taxon>
        <taxon>Actinomycetes</taxon>
        <taxon>Pseudonocardiales</taxon>
        <taxon>Pseudonocardiaceae</taxon>
        <taxon>Pseudonocardia</taxon>
    </lineage>
</organism>
<accession>A0A4Q7URW9</accession>
<name>A0A4Q7URW9_PSEST</name>